<feature type="compositionally biased region" description="Basic residues" evidence="13">
    <location>
        <begin position="117"/>
        <end position="126"/>
    </location>
</feature>
<dbReference type="Proteomes" id="UP001328107">
    <property type="component" value="Unassembled WGS sequence"/>
</dbReference>
<dbReference type="GO" id="GO:0004402">
    <property type="term" value="F:histone acetyltransferase activity"/>
    <property type="evidence" value="ECO:0007669"/>
    <property type="project" value="InterPro"/>
</dbReference>
<keyword evidence="9" id="KW-0804">Transcription</keyword>
<evidence type="ECO:0000259" key="14">
    <source>
        <dbReference type="PROSITE" id="PS50134"/>
    </source>
</evidence>
<organism evidence="15 16">
    <name type="scientific">Pristionchus mayeri</name>
    <dbReference type="NCBI Taxonomy" id="1317129"/>
    <lineage>
        <taxon>Eukaryota</taxon>
        <taxon>Metazoa</taxon>
        <taxon>Ecdysozoa</taxon>
        <taxon>Nematoda</taxon>
        <taxon>Chromadorea</taxon>
        <taxon>Rhabditida</taxon>
        <taxon>Rhabditina</taxon>
        <taxon>Diplogasteromorpha</taxon>
        <taxon>Diplogasteroidea</taxon>
        <taxon>Neodiplogasteridae</taxon>
        <taxon>Pristionchus</taxon>
    </lineage>
</organism>
<evidence type="ECO:0000256" key="6">
    <source>
        <dbReference type="ARBA" id="ARBA00022833"/>
    </source>
</evidence>
<proteinExistence type="predicted"/>
<dbReference type="EMBL" id="BTRK01000005">
    <property type="protein sequence ID" value="GMR55499.1"/>
    <property type="molecule type" value="Genomic_DNA"/>
</dbReference>
<keyword evidence="5 12" id="KW-0863">Zinc-finger</keyword>
<protein>
    <recommendedName>
        <fullName evidence="2">histone acetyltransferase</fullName>
        <ecNumber evidence="2">2.3.1.48</ecNumber>
    </recommendedName>
</protein>
<evidence type="ECO:0000256" key="1">
    <source>
        <dbReference type="ARBA" id="ARBA00004123"/>
    </source>
</evidence>
<comment type="subcellular location">
    <subcellularLocation>
        <location evidence="1">Nucleus</location>
    </subcellularLocation>
</comment>
<dbReference type="InterPro" id="IPR035898">
    <property type="entry name" value="TAZ_dom_sf"/>
</dbReference>
<evidence type="ECO:0000256" key="7">
    <source>
        <dbReference type="ARBA" id="ARBA00022853"/>
    </source>
</evidence>
<feature type="non-terminal residue" evidence="15">
    <location>
        <position position="1"/>
    </location>
</feature>
<keyword evidence="3" id="KW-0808">Transferase</keyword>
<evidence type="ECO:0000256" key="9">
    <source>
        <dbReference type="ARBA" id="ARBA00023163"/>
    </source>
</evidence>
<evidence type="ECO:0000256" key="8">
    <source>
        <dbReference type="ARBA" id="ARBA00023015"/>
    </source>
</evidence>
<dbReference type="PANTHER" id="PTHR13808">
    <property type="entry name" value="CBP/P300-RELATED"/>
    <property type="match status" value="1"/>
</dbReference>
<evidence type="ECO:0000256" key="11">
    <source>
        <dbReference type="ARBA" id="ARBA00048017"/>
    </source>
</evidence>
<dbReference type="GO" id="GO:0005634">
    <property type="term" value="C:nucleus"/>
    <property type="evidence" value="ECO:0007669"/>
    <property type="project" value="UniProtKB-SubCell"/>
</dbReference>
<dbReference type="Gene3D" id="1.20.1020.10">
    <property type="entry name" value="TAZ domain"/>
    <property type="match status" value="1"/>
</dbReference>
<dbReference type="AlphaFoldDB" id="A0AAN5I8L3"/>
<dbReference type="GO" id="GO:0003713">
    <property type="term" value="F:transcription coactivator activity"/>
    <property type="evidence" value="ECO:0007669"/>
    <property type="project" value="TreeGrafter"/>
</dbReference>
<dbReference type="PROSITE" id="PS50134">
    <property type="entry name" value="ZF_TAZ"/>
    <property type="match status" value="1"/>
</dbReference>
<dbReference type="GO" id="GO:0008270">
    <property type="term" value="F:zinc ion binding"/>
    <property type="evidence" value="ECO:0007669"/>
    <property type="project" value="UniProtKB-KW"/>
</dbReference>
<feature type="domain" description="TAZ-type" evidence="14">
    <location>
        <begin position="4"/>
        <end position="86"/>
    </location>
</feature>
<comment type="catalytic activity">
    <reaction evidence="11">
        <text>L-lysyl-[protein] + acetyl-CoA = N(6)-acetyl-L-lysyl-[protein] + CoA + H(+)</text>
        <dbReference type="Rhea" id="RHEA:45948"/>
        <dbReference type="Rhea" id="RHEA-COMP:9752"/>
        <dbReference type="Rhea" id="RHEA-COMP:10731"/>
        <dbReference type="ChEBI" id="CHEBI:15378"/>
        <dbReference type="ChEBI" id="CHEBI:29969"/>
        <dbReference type="ChEBI" id="CHEBI:57287"/>
        <dbReference type="ChEBI" id="CHEBI:57288"/>
        <dbReference type="ChEBI" id="CHEBI:61930"/>
        <dbReference type="EC" id="2.3.1.48"/>
    </reaction>
</comment>
<evidence type="ECO:0000313" key="16">
    <source>
        <dbReference type="Proteomes" id="UP001328107"/>
    </source>
</evidence>
<evidence type="ECO:0000256" key="13">
    <source>
        <dbReference type="SAM" id="MobiDB-lite"/>
    </source>
</evidence>
<evidence type="ECO:0000256" key="3">
    <source>
        <dbReference type="ARBA" id="ARBA00022679"/>
    </source>
</evidence>
<keyword evidence="6 12" id="KW-0862">Zinc</keyword>
<dbReference type="InterPro" id="IPR013178">
    <property type="entry name" value="Histone_AcTrfase_Rtt109/CBP"/>
</dbReference>
<feature type="region of interest" description="Disordered" evidence="13">
    <location>
        <begin position="94"/>
        <end position="153"/>
    </location>
</feature>
<dbReference type="EC" id="2.3.1.48" evidence="2"/>
<keyword evidence="4 12" id="KW-0479">Metal-binding</keyword>
<reference evidence="16" key="1">
    <citation type="submission" date="2022-10" db="EMBL/GenBank/DDBJ databases">
        <title>Genome assembly of Pristionchus species.</title>
        <authorList>
            <person name="Yoshida K."/>
            <person name="Sommer R.J."/>
        </authorList>
    </citation>
    <scope>NUCLEOTIDE SEQUENCE [LARGE SCALE GENOMIC DNA]</scope>
    <source>
        <strain evidence="16">RS5460</strain>
    </source>
</reference>
<accession>A0AAN5I8L3</accession>
<dbReference type="GO" id="GO:0005667">
    <property type="term" value="C:transcription regulator complex"/>
    <property type="evidence" value="ECO:0007669"/>
    <property type="project" value="TreeGrafter"/>
</dbReference>
<evidence type="ECO:0000313" key="15">
    <source>
        <dbReference type="EMBL" id="GMR55499.1"/>
    </source>
</evidence>
<keyword evidence="8" id="KW-0805">Transcription regulation</keyword>
<gene>
    <name evidence="15" type="ORF">PMAYCL1PPCAC_25694</name>
</gene>
<name>A0AAN5I8L3_9BILA</name>
<comment type="caution">
    <text evidence="15">The sequence shown here is derived from an EMBL/GenBank/DDBJ whole genome shotgun (WGS) entry which is preliminary data.</text>
</comment>
<dbReference type="Pfam" id="PF02135">
    <property type="entry name" value="zf-TAZ"/>
    <property type="match status" value="1"/>
</dbReference>
<keyword evidence="7" id="KW-0156">Chromatin regulator</keyword>
<feature type="zinc finger region" description="TAZ-type" evidence="12">
    <location>
        <begin position="4"/>
        <end position="86"/>
    </location>
</feature>
<dbReference type="PANTHER" id="PTHR13808:SF1">
    <property type="entry name" value="HISTONE ACETYLTRANSFERASE"/>
    <property type="match status" value="1"/>
</dbReference>
<dbReference type="SMART" id="SM00551">
    <property type="entry name" value="ZnF_TAZ"/>
    <property type="match status" value="1"/>
</dbReference>
<keyword evidence="16" id="KW-1185">Reference proteome</keyword>
<keyword evidence="10" id="KW-0539">Nucleus</keyword>
<dbReference type="GO" id="GO:0031490">
    <property type="term" value="F:chromatin DNA binding"/>
    <property type="evidence" value="ECO:0007669"/>
    <property type="project" value="TreeGrafter"/>
</dbReference>
<evidence type="ECO:0000256" key="10">
    <source>
        <dbReference type="ARBA" id="ARBA00023242"/>
    </source>
</evidence>
<evidence type="ECO:0000256" key="5">
    <source>
        <dbReference type="ARBA" id="ARBA00022771"/>
    </source>
</evidence>
<evidence type="ECO:0000256" key="4">
    <source>
        <dbReference type="ARBA" id="ARBA00022723"/>
    </source>
</evidence>
<dbReference type="GO" id="GO:0045944">
    <property type="term" value="P:positive regulation of transcription by RNA polymerase II"/>
    <property type="evidence" value="ECO:0007669"/>
    <property type="project" value="TreeGrafter"/>
</dbReference>
<dbReference type="GO" id="GO:0000123">
    <property type="term" value="C:histone acetyltransferase complex"/>
    <property type="evidence" value="ECO:0007669"/>
    <property type="project" value="TreeGrafter"/>
</dbReference>
<dbReference type="InterPro" id="IPR000197">
    <property type="entry name" value="Znf_TAZ"/>
</dbReference>
<sequence>GAGASNRERTIEKIVFLLVHTSTCKDDKCTRSSCHKMKRIVAHTKVCKNRRVYQPCPVCKQFIAICCNHAKSCQKEGCEVPFCVNIRKKFKEHGRADTDVAGPSSSATASSTEKERKTKSKRKDTKRTRDEEAEDENSTVANIRNKQKISRFD</sequence>
<dbReference type="SUPFAM" id="SSF57933">
    <property type="entry name" value="TAZ domain"/>
    <property type="match status" value="1"/>
</dbReference>
<evidence type="ECO:0000256" key="12">
    <source>
        <dbReference type="PROSITE-ProRule" id="PRU00203"/>
    </source>
</evidence>
<evidence type="ECO:0000256" key="2">
    <source>
        <dbReference type="ARBA" id="ARBA00013184"/>
    </source>
</evidence>